<protein>
    <recommendedName>
        <fullName evidence="9">DUF218 domain-containing protein</fullName>
    </recommendedName>
</protein>
<dbReference type="CDD" id="cd06259">
    <property type="entry name" value="YdcF-like"/>
    <property type="match status" value="1"/>
</dbReference>
<evidence type="ECO:0000256" key="5">
    <source>
        <dbReference type="ARBA" id="ARBA00022989"/>
    </source>
</evidence>
<reference evidence="10" key="3">
    <citation type="submission" date="2016-12" db="EMBL/GenBank/DDBJ databases">
        <title>Annotation of the draft genome assembly of Crocosphaera watsonii WH 8501.</title>
        <authorList>
            <consortium name="US DOE Joint Genome Institute (JGI-ORNL)"/>
            <person name="Larimer F."/>
            <person name="Land M."/>
        </authorList>
    </citation>
    <scope>NUCLEOTIDE SEQUENCE</scope>
    <source>
        <strain evidence="10">WH 8501</strain>
    </source>
</reference>
<dbReference type="PANTHER" id="PTHR30336">
    <property type="entry name" value="INNER MEMBRANE PROTEIN, PROBABLE PERMEASE"/>
    <property type="match status" value="1"/>
</dbReference>
<keyword evidence="11" id="KW-1185">Reference proteome</keyword>
<dbReference type="Pfam" id="PF02698">
    <property type="entry name" value="DUF218"/>
    <property type="match status" value="1"/>
</dbReference>
<gene>
    <name evidence="10" type="ORF">CwatDRAFT_5442</name>
</gene>
<feature type="domain" description="DUF218" evidence="9">
    <location>
        <begin position="66"/>
        <end position="195"/>
    </location>
</feature>
<evidence type="ECO:0000259" key="9">
    <source>
        <dbReference type="Pfam" id="PF02698"/>
    </source>
</evidence>
<keyword evidence="5 8" id="KW-1133">Transmembrane helix</keyword>
<comment type="function">
    <text evidence="7">Participates in the barrier function of the cell envelope.</text>
</comment>
<keyword evidence="6 8" id="KW-0472">Membrane</keyword>
<keyword evidence="4 8" id="KW-0812">Transmembrane</keyword>
<evidence type="ECO:0000256" key="3">
    <source>
        <dbReference type="ARBA" id="ARBA00022519"/>
    </source>
</evidence>
<evidence type="ECO:0000256" key="6">
    <source>
        <dbReference type="ARBA" id="ARBA00023136"/>
    </source>
</evidence>
<keyword evidence="2" id="KW-1003">Cell membrane</keyword>
<dbReference type="EMBL" id="AADV02000002">
    <property type="protein sequence ID" value="EAM52365.1"/>
    <property type="molecule type" value="Genomic_DNA"/>
</dbReference>
<dbReference type="InterPro" id="IPR003848">
    <property type="entry name" value="DUF218"/>
</dbReference>
<reference evidence="10" key="1">
    <citation type="submission" date="2004-02" db="EMBL/GenBank/DDBJ databases">
        <authorList>
            <consortium name="DOE Joint Genome Institute"/>
        </authorList>
    </citation>
    <scope>NUCLEOTIDE SEQUENCE [LARGE SCALE GENOMIC DNA]</scope>
    <source>
        <strain evidence="10">WH 8501</strain>
    </source>
</reference>
<dbReference type="KEGG" id="cwa:CwatDRAFT_5442"/>
<evidence type="ECO:0000256" key="7">
    <source>
        <dbReference type="ARBA" id="ARBA00037355"/>
    </source>
</evidence>
<evidence type="ECO:0000256" key="8">
    <source>
        <dbReference type="SAM" id="Phobius"/>
    </source>
</evidence>
<keyword evidence="3" id="KW-0997">Cell inner membrane</keyword>
<feature type="transmembrane region" description="Helical" evidence="8">
    <location>
        <begin position="20"/>
        <end position="45"/>
    </location>
</feature>
<comment type="caution">
    <text evidence="10">The sequence shown here is derived from an EMBL/GenBank/DDBJ whole genome shotgun (WGS) entry which is preliminary data.</text>
</comment>
<dbReference type="Proteomes" id="UP000003922">
    <property type="component" value="Unassembled WGS sequence"/>
</dbReference>
<evidence type="ECO:0000313" key="10">
    <source>
        <dbReference type="EMBL" id="EAM52365.1"/>
    </source>
</evidence>
<dbReference type="GO" id="GO:0005886">
    <property type="term" value="C:plasma membrane"/>
    <property type="evidence" value="ECO:0007669"/>
    <property type="project" value="UniProtKB-SubCell"/>
</dbReference>
<comment type="subcellular location">
    <subcellularLocation>
        <location evidence="1">Cell inner membrane</location>
        <topology evidence="1">Single-pass membrane protein</topology>
    </subcellularLocation>
</comment>
<organism evidence="10 11">
    <name type="scientific">Crocosphaera watsonii WH 8501</name>
    <dbReference type="NCBI Taxonomy" id="165597"/>
    <lineage>
        <taxon>Bacteria</taxon>
        <taxon>Bacillati</taxon>
        <taxon>Cyanobacteriota</taxon>
        <taxon>Cyanophyceae</taxon>
        <taxon>Oscillatoriophycideae</taxon>
        <taxon>Chroococcales</taxon>
        <taxon>Aphanothecaceae</taxon>
        <taxon>Crocosphaera</taxon>
    </lineage>
</organism>
<evidence type="ECO:0000256" key="4">
    <source>
        <dbReference type="ARBA" id="ARBA00022692"/>
    </source>
</evidence>
<dbReference type="AlphaFoldDB" id="Q4C8A6"/>
<sequence length="238" mass="27100">MSSLPGKDRNKISKKKSGFFHNFVTMSSILLIAFLVLIISIDWYIGNQFNQSIYSDINQIPRKKIALVLGTSKYVNQSERTRYNAYYAYRMKAAAKLYQAKKVDGILVSGDNSTEFYDEPSQMTEDLIKLGVPAQYINQDYAGFRTLDSIVRAKEISGLESYTIVSQKFHCQRALYIAKAKGQNPIAFSASDIQSFAGIRTRLREVFARFKAFLDCKILKTNPKFLGKPETLHYRGHS</sequence>
<reference evidence="10" key="2">
    <citation type="submission" date="2005-06" db="EMBL/GenBank/DDBJ databases">
        <title>Sequencing of the draft genome and assembly of Crocosphaera watsonii WH 8501.</title>
        <authorList>
            <consortium name="US DOE Joint Genome Institute (JGI-PGF)"/>
            <person name="Copeland A."/>
            <person name="Lucas S."/>
            <person name="Lapidus A."/>
            <person name="Barry K."/>
            <person name="Detter C."/>
            <person name="Glavina T."/>
            <person name="Hammon N."/>
            <person name="Israni S."/>
            <person name="Pitluck S."/>
            <person name="Richardson P."/>
        </authorList>
    </citation>
    <scope>NUCLEOTIDE SEQUENCE [LARGE SCALE GENOMIC DNA]</scope>
    <source>
        <strain evidence="10">WH 8501</strain>
    </source>
</reference>
<evidence type="ECO:0000256" key="1">
    <source>
        <dbReference type="ARBA" id="ARBA00004377"/>
    </source>
</evidence>
<evidence type="ECO:0000256" key="2">
    <source>
        <dbReference type="ARBA" id="ARBA00022475"/>
    </source>
</evidence>
<accession>Q4C8A6</accession>
<name>Q4C8A6_CROWT</name>
<proteinExistence type="predicted"/>
<dbReference type="InterPro" id="IPR051599">
    <property type="entry name" value="Cell_Envelope_Assoc"/>
</dbReference>
<dbReference type="PANTHER" id="PTHR30336:SF0">
    <property type="entry name" value="PROTEIN SANA"/>
    <property type="match status" value="1"/>
</dbReference>
<evidence type="ECO:0000313" key="11">
    <source>
        <dbReference type="Proteomes" id="UP000003922"/>
    </source>
</evidence>